<gene>
    <name evidence="1" type="primary">GUCY2C</name>
</gene>
<dbReference type="EMBL" id="HF548031">
    <property type="protein sequence ID" value="CCO13742.1"/>
    <property type="molecule type" value="Genomic_DNA"/>
</dbReference>
<evidence type="ECO:0000313" key="1">
    <source>
        <dbReference type="EMBL" id="CCO13742.1"/>
    </source>
</evidence>
<dbReference type="AlphaFoldDB" id="L0R6I0"/>
<protein>
    <submittedName>
        <fullName evidence="1">Alternative protein GUCY2C</fullName>
    </submittedName>
</protein>
<name>L0R6I0_HUMAN</name>
<reference evidence="1" key="1">
    <citation type="submission" date="2012-10" db="EMBL/GenBank/DDBJ databases">
        <title>Direct identification of alternative open reading frame translation products in human.</title>
        <authorList>
            <person name="Vanderperre B."/>
            <person name="Lucier J.-F."/>
            <person name="Motard J."/>
            <person name="Tremblay G."/>
            <person name="Vanderperre S."/>
            <person name="Wisztorski M."/>
            <person name="Salzet M."/>
            <person name="Boisvert F.-M."/>
            <person name="Roucou X."/>
        </authorList>
    </citation>
    <scope>NUCLEOTIDE SEQUENCE</scope>
</reference>
<sequence length="52" mass="6141">MNFVRKNGPTFLLKISFLWRPMRPIMLASRSMMTKDEIQSRDYDSANTTKSE</sequence>
<dbReference type="ChiTaRS" id="GUCY2C">
    <property type="organism name" value="human"/>
</dbReference>
<accession>L0R6I0</accession>
<dbReference type="OrthoDB" id="60033at2759"/>
<proteinExistence type="predicted"/>
<organism evidence="1">
    <name type="scientific">Homo sapiens</name>
    <name type="common">Human</name>
    <dbReference type="NCBI Taxonomy" id="9606"/>
    <lineage>
        <taxon>Eukaryota</taxon>
        <taxon>Metazoa</taxon>
        <taxon>Chordata</taxon>
        <taxon>Craniata</taxon>
        <taxon>Vertebrata</taxon>
        <taxon>Euteleostomi</taxon>
        <taxon>Mammalia</taxon>
        <taxon>Eutheria</taxon>
        <taxon>Euarchontoglires</taxon>
        <taxon>Primates</taxon>
        <taxon>Haplorrhini</taxon>
        <taxon>Catarrhini</taxon>
        <taxon>Hominidae</taxon>
        <taxon>Homo</taxon>
    </lineage>
</organism>